<dbReference type="Proteomes" id="UP001162483">
    <property type="component" value="Unassembled WGS sequence"/>
</dbReference>
<keyword evidence="2" id="KW-1185">Reference proteome</keyword>
<feature type="non-terminal residue" evidence="1">
    <location>
        <position position="1"/>
    </location>
</feature>
<evidence type="ECO:0000313" key="2">
    <source>
        <dbReference type="Proteomes" id="UP001162483"/>
    </source>
</evidence>
<dbReference type="EMBL" id="CATNWA010009638">
    <property type="protein sequence ID" value="CAI9558325.1"/>
    <property type="molecule type" value="Genomic_DNA"/>
</dbReference>
<sequence>GQSITFSPHSLARQWLSWRSVWSHFHLYVEQCFSTPVLMDPQQVMFSGFPSDETAVVITKAVKLIKSPVQNNGNPENMTCWGSMRTGIEKH</sequence>
<proteinExistence type="predicted"/>
<reference evidence="1" key="1">
    <citation type="submission" date="2023-05" db="EMBL/GenBank/DDBJ databases">
        <authorList>
            <person name="Stuckert A."/>
        </authorList>
    </citation>
    <scope>NUCLEOTIDE SEQUENCE</scope>
</reference>
<gene>
    <name evidence="1" type="ORF">SPARVUS_LOCUS4872065</name>
</gene>
<evidence type="ECO:0000313" key="1">
    <source>
        <dbReference type="EMBL" id="CAI9558325.1"/>
    </source>
</evidence>
<protein>
    <submittedName>
        <fullName evidence="1">Uncharacterized protein</fullName>
    </submittedName>
</protein>
<comment type="caution">
    <text evidence="1">The sequence shown here is derived from an EMBL/GenBank/DDBJ whole genome shotgun (WGS) entry which is preliminary data.</text>
</comment>
<name>A0ABN9CE06_9NEOB</name>
<organism evidence="1 2">
    <name type="scientific">Staurois parvus</name>
    <dbReference type="NCBI Taxonomy" id="386267"/>
    <lineage>
        <taxon>Eukaryota</taxon>
        <taxon>Metazoa</taxon>
        <taxon>Chordata</taxon>
        <taxon>Craniata</taxon>
        <taxon>Vertebrata</taxon>
        <taxon>Euteleostomi</taxon>
        <taxon>Amphibia</taxon>
        <taxon>Batrachia</taxon>
        <taxon>Anura</taxon>
        <taxon>Neobatrachia</taxon>
        <taxon>Ranoidea</taxon>
        <taxon>Ranidae</taxon>
        <taxon>Staurois</taxon>
    </lineage>
</organism>
<accession>A0ABN9CE06</accession>